<reference evidence="1" key="1">
    <citation type="submission" date="2023-02" db="EMBL/GenBank/DDBJ databases">
        <title>Mating type loci evolution in Malassezia.</title>
        <authorList>
            <person name="Coelho M.A."/>
        </authorList>
    </citation>
    <scope>NUCLEOTIDE SEQUENCE</scope>
    <source>
        <strain evidence="1">CBS 14136</strain>
    </source>
</reference>
<name>A0AAF0F561_9BASI</name>
<gene>
    <name evidence="1" type="ORF">MPSI1_001629</name>
</gene>
<dbReference type="EMBL" id="CP118376">
    <property type="protein sequence ID" value="WFD42978.1"/>
    <property type="molecule type" value="Genomic_DNA"/>
</dbReference>
<organism evidence="1 2">
    <name type="scientific">Malassezia psittaci</name>
    <dbReference type="NCBI Taxonomy" id="1821823"/>
    <lineage>
        <taxon>Eukaryota</taxon>
        <taxon>Fungi</taxon>
        <taxon>Dikarya</taxon>
        <taxon>Basidiomycota</taxon>
        <taxon>Ustilaginomycotina</taxon>
        <taxon>Malasseziomycetes</taxon>
        <taxon>Malasseziales</taxon>
        <taxon>Malasseziaceae</taxon>
        <taxon>Malassezia</taxon>
    </lineage>
</organism>
<evidence type="ECO:0000313" key="1">
    <source>
        <dbReference type="EMBL" id="WFD42978.1"/>
    </source>
</evidence>
<protein>
    <submittedName>
        <fullName evidence="1">Uncharacterized protein</fullName>
    </submittedName>
</protein>
<accession>A0AAF0F561</accession>
<sequence length="246" mass="28620">MLSALAWLRDRFLGNDTQQHGEMQGEIIEDSYFVDDQSDLTGTTSFSSLTHVWDRDPHAALQVIRIQKIQRILADHGLPPEIIRYIIRLAEEARVLSVTRAETKSYTDDANECYLRTPPLMSHLMQNFLMRISVDIDSHDQGWSNEPNRSWIGTYQGSYTWWEIALERQNQQGEYIEVAREHLTHNIHASREFRRHTLDLTLPDTLTSLAQPNDVLSLWARTQFAGWVNIVRYARISVWIDWDAIG</sequence>
<dbReference type="AlphaFoldDB" id="A0AAF0F561"/>
<evidence type="ECO:0000313" key="2">
    <source>
        <dbReference type="Proteomes" id="UP001214628"/>
    </source>
</evidence>
<proteinExistence type="predicted"/>
<keyword evidence="2" id="KW-1185">Reference proteome</keyword>
<dbReference type="Proteomes" id="UP001214628">
    <property type="component" value="Chromosome 2"/>
</dbReference>